<dbReference type="Proteomes" id="UP001148737">
    <property type="component" value="Unassembled WGS sequence"/>
</dbReference>
<accession>A0ACC1R1J9</accession>
<name>A0ACC1R1J9_9HYPO</name>
<proteinExistence type="predicted"/>
<evidence type="ECO:0000313" key="2">
    <source>
        <dbReference type="Proteomes" id="UP001148737"/>
    </source>
</evidence>
<reference evidence="1" key="1">
    <citation type="submission" date="2022-07" db="EMBL/GenBank/DDBJ databases">
        <title>Genome Sequence of Lecanicillium saksenae.</title>
        <authorList>
            <person name="Buettner E."/>
        </authorList>
    </citation>
    <scope>NUCLEOTIDE SEQUENCE</scope>
    <source>
        <strain evidence="1">VT-O1</strain>
    </source>
</reference>
<keyword evidence="2" id="KW-1185">Reference proteome</keyword>
<gene>
    <name evidence="1" type="ORF">NLG97_g2843</name>
</gene>
<protein>
    <submittedName>
        <fullName evidence="1">Uncharacterized protein</fullName>
    </submittedName>
</protein>
<dbReference type="EMBL" id="JANAKD010000212">
    <property type="protein sequence ID" value="KAJ3496186.1"/>
    <property type="molecule type" value="Genomic_DNA"/>
</dbReference>
<organism evidence="1 2">
    <name type="scientific">Lecanicillium saksenae</name>
    <dbReference type="NCBI Taxonomy" id="468837"/>
    <lineage>
        <taxon>Eukaryota</taxon>
        <taxon>Fungi</taxon>
        <taxon>Dikarya</taxon>
        <taxon>Ascomycota</taxon>
        <taxon>Pezizomycotina</taxon>
        <taxon>Sordariomycetes</taxon>
        <taxon>Hypocreomycetidae</taxon>
        <taxon>Hypocreales</taxon>
        <taxon>Cordycipitaceae</taxon>
        <taxon>Lecanicillium</taxon>
    </lineage>
</organism>
<comment type="caution">
    <text evidence="1">The sequence shown here is derived from an EMBL/GenBank/DDBJ whole genome shotgun (WGS) entry which is preliminary data.</text>
</comment>
<evidence type="ECO:0000313" key="1">
    <source>
        <dbReference type="EMBL" id="KAJ3496186.1"/>
    </source>
</evidence>
<sequence length="860" mass="96191">MRFTTCLVTATALVSKAWANDCPGYKAVSASDNGHTLTASLRLSGKNCDVYGTDLPKLKLQVEYQTESRLHVKIYDEAEDVFQIPEDLLAAPKADGSVNEAASDLKFTYNPSPFSFKVTRRSSGEVLFDTTGHNLIFESQYLYLRTALPDNPNIYGLGESADPFRHSTGYSHAIWNSGQPFMPPGTNLYGAYPLYYDHRGGKGTHAVFLRNINAMRINIDKDTNGTYLEYNTVGGVIDLYFLSGPSPKDLSLQFADIVGKPALMPYWGFGFHQCKYGYKSIDETAEVVANYSKANIPLETMWNDIDYMDGRAIFSLDPKNYPLDKVRALVDQLHKNNQHYMMMVDPAVAHRDYKPYNDGVKMDALVKEANGSVWTGVVWAGPSGFPDWFAPNVQEFWNAQFDSFFNKDTGVDIDGLWIDMNEPANFCDLPCNPKLAVSDAGIATKDAARSGSDRRGDAVHKKHMGLPGRDLLTPKYDIKPYFNGLSGQSMPTFLQHANGLMEYDVHNLFGSMMGRVSRQTLLHRRPGRRPLIITRSALIGDGARTGHWFGDNRSNDEDYRLQIVQMIQHVAMYQMPMVGSDVCGFNYATNPILCQRWATLGAWNPFYRNHADISAPHQEFYLWPEVAAAARKAIDLRYRLLDYMYTNLHTQHQTGFPMLSPLVWQYPHDDNTAAIDLQFFFGEAFMVSPVTTPNDTSVTFYMPDDLFYDFYTGLQVHGGGKQVTRDNIAYDEIPVHVRGGSIVPMRVKGAYTTTELRKNDFEVLIAPDKDGKASGTLYLDDGDSVEPTQTSTIKFTYENGKLSSSGSFAYHPGVKVQLVTLLGAPKSDCHAYNATTQTLAHSDVNLALTENFTFDVTGHC</sequence>